<dbReference type="AlphaFoldDB" id="A0A2N1UMN8"/>
<dbReference type="EMBL" id="PGYQ01000022">
    <property type="protein sequence ID" value="PKL71993.1"/>
    <property type="molecule type" value="Genomic_DNA"/>
</dbReference>
<protein>
    <submittedName>
        <fullName evidence="2">Uncharacterized protein</fullName>
    </submittedName>
</protein>
<feature type="transmembrane region" description="Helical" evidence="1">
    <location>
        <begin position="36"/>
        <end position="56"/>
    </location>
</feature>
<name>A0A2N1UMN8_9BACT</name>
<proteinExistence type="predicted"/>
<accession>A0A2N1UMN8</accession>
<reference evidence="2 3" key="1">
    <citation type="journal article" date="2017" name="ISME J.">
        <title>Potential for microbial H2 and metal transformations associated with novel bacteria and archaea in deep terrestrial subsurface sediments.</title>
        <authorList>
            <person name="Hernsdorf A.W."/>
            <person name="Amano Y."/>
            <person name="Miyakawa K."/>
            <person name="Ise K."/>
            <person name="Suzuki Y."/>
            <person name="Anantharaman K."/>
            <person name="Probst A."/>
            <person name="Burstein D."/>
            <person name="Thomas B.C."/>
            <person name="Banfield J.F."/>
        </authorList>
    </citation>
    <scope>NUCLEOTIDE SEQUENCE [LARGE SCALE GENOMIC DNA]</scope>
    <source>
        <strain evidence="2">HGW-Kuenenbacteria-1</strain>
    </source>
</reference>
<sequence length="167" mass="19150">MSLLFTQKALAVCPICTITVAGGVGFSRWLGIDDMITGLWVGGLIVSLIIWTEDWFNKKNIQFKMRVVVVILGYYLFTIIPLYFTGILGNHQNSLLCFCNFHIDKLLLGIIVGSFGFWFGASLYNSLKEKNNNRAYFPYQKVVMPILLLLVLSVIFYFWFNGQKWLL</sequence>
<keyword evidence="1" id="KW-1133">Transmembrane helix</keyword>
<evidence type="ECO:0000256" key="1">
    <source>
        <dbReference type="SAM" id="Phobius"/>
    </source>
</evidence>
<feature type="transmembrane region" description="Helical" evidence="1">
    <location>
        <begin position="9"/>
        <end position="30"/>
    </location>
</feature>
<dbReference type="Proteomes" id="UP000233414">
    <property type="component" value="Unassembled WGS sequence"/>
</dbReference>
<gene>
    <name evidence="2" type="ORF">CVV26_03340</name>
</gene>
<keyword evidence="1" id="KW-0812">Transmembrane</keyword>
<keyword evidence="1" id="KW-0472">Membrane</keyword>
<comment type="caution">
    <text evidence="2">The sequence shown here is derived from an EMBL/GenBank/DDBJ whole genome shotgun (WGS) entry which is preliminary data.</text>
</comment>
<evidence type="ECO:0000313" key="2">
    <source>
        <dbReference type="EMBL" id="PKL71993.1"/>
    </source>
</evidence>
<feature type="transmembrane region" description="Helical" evidence="1">
    <location>
        <begin position="68"/>
        <end position="86"/>
    </location>
</feature>
<evidence type="ECO:0000313" key="3">
    <source>
        <dbReference type="Proteomes" id="UP000233414"/>
    </source>
</evidence>
<feature type="transmembrane region" description="Helical" evidence="1">
    <location>
        <begin position="106"/>
        <end position="127"/>
    </location>
</feature>
<organism evidence="2 3">
    <name type="scientific">Candidatus Kuenenbacteria bacterium HGW-Kuenenbacteria-1</name>
    <dbReference type="NCBI Taxonomy" id="2013812"/>
    <lineage>
        <taxon>Bacteria</taxon>
        <taxon>Candidatus Kueneniibacteriota</taxon>
    </lineage>
</organism>
<feature type="transmembrane region" description="Helical" evidence="1">
    <location>
        <begin position="139"/>
        <end position="160"/>
    </location>
</feature>